<dbReference type="Proteomes" id="UP000647017">
    <property type="component" value="Unassembled WGS sequence"/>
</dbReference>
<dbReference type="EMBL" id="BOOZ01000043">
    <property type="protein sequence ID" value="GIJ12077.1"/>
    <property type="molecule type" value="Genomic_DNA"/>
</dbReference>
<gene>
    <name evidence="2" type="ORF">Van01_52910</name>
</gene>
<dbReference type="InterPro" id="IPR029442">
    <property type="entry name" value="GyrI-like"/>
</dbReference>
<evidence type="ECO:0000259" key="1">
    <source>
        <dbReference type="Pfam" id="PF06445"/>
    </source>
</evidence>
<evidence type="ECO:0000313" key="2">
    <source>
        <dbReference type="EMBL" id="GIJ12077.1"/>
    </source>
</evidence>
<proteinExistence type="predicted"/>
<sequence length="146" mass="15772">MLVRTVVPVDRLMSAQGEALTALWSALRQSDIDPAGAPYVRYHTFGDDTDMEVGVPVTAPPASPTIGGVTAGTLPGGRSLVATHEGSHDRLNEAYGALQGAVRRDDLTEVGAAWEEYQWIDLRRQPDPASWPAPDVWVTEVVLPIR</sequence>
<evidence type="ECO:0000313" key="3">
    <source>
        <dbReference type="Proteomes" id="UP000647017"/>
    </source>
</evidence>
<comment type="caution">
    <text evidence="2">The sequence shown here is derived from an EMBL/GenBank/DDBJ whole genome shotgun (WGS) entry which is preliminary data.</text>
</comment>
<keyword evidence="3" id="KW-1185">Reference proteome</keyword>
<reference evidence="2 3" key="1">
    <citation type="submission" date="2021-01" db="EMBL/GenBank/DDBJ databases">
        <title>Whole genome shotgun sequence of Verrucosispora andamanensis NBRC 109075.</title>
        <authorList>
            <person name="Komaki H."/>
            <person name="Tamura T."/>
        </authorList>
    </citation>
    <scope>NUCLEOTIDE SEQUENCE [LARGE SCALE GENOMIC DNA]</scope>
    <source>
        <strain evidence="2 3">NBRC 109075</strain>
    </source>
</reference>
<dbReference type="SUPFAM" id="SSF55136">
    <property type="entry name" value="Probable bacterial effector-binding domain"/>
    <property type="match status" value="1"/>
</dbReference>
<dbReference type="Pfam" id="PF06445">
    <property type="entry name" value="GyrI-like"/>
    <property type="match status" value="1"/>
</dbReference>
<dbReference type="InterPro" id="IPR011256">
    <property type="entry name" value="Reg_factor_effector_dom_sf"/>
</dbReference>
<name>A0ABQ4I2E5_9ACTN</name>
<organism evidence="2 3">
    <name type="scientific">Micromonospora andamanensis</name>
    <dbReference type="NCBI Taxonomy" id="1287068"/>
    <lineage>
        <taxon>Bacteria</taxon>
        <taxon>Bacillati</taxon>
        <taxon>Actinomycetota</taxon>
        <taxon>Actinomycetes</taxon>
        <taxon>Micromonosporales</taxon>
        <taxon>Micromonosporaceae</taxon>
        <taxon>Micromonospora</taxon>
    </lineage>
</organism>
<protein>
    <recommendedName>
        <fullName evidence="1">GyrI-like small molecule binding domain-containing protein</fullName>
    </recommendedName>
</protein>
<feature type="domain" description="GyrI-like small molecule binding" evidence="1">
    <location>
        <begin position="43"/>
        <end position="145"/>
    </location>
</feature>
<accession>A0ABQ4I2E5</accession>
<dbReference type="Gene3D" id="3.20.80.10">
    <property type="entry name" value="Regulatory factor, effector binding domain"/>
    <property type="match status" value="1"/>
</dbReference>